<gene>
    <name evidence="1" type="ORF">E1163_18140</name>
</gene>
<keyword evidence="2" id="KW-1185">Reference proteome</keyword>
<dbReference type="RefSeq" id="WP_155173891.1">
    <property type="nucleotide sequence ID" value="NZ_BAAAFL010000004.1"/>
</dbReference>
<name>A0ABW9RRS5_9BACT</name>
<organism evidence="1 2">
    <name type="scientific">Fulvivirga kasyanovii</name>
    <dbReference type="NCBI Taxonomy" id="396812"/>
    <lineage>
        <taxon>Bacteria</taxon>
        <taxon>Pseudomonadati</taxon>
        <taxon>Bacteroidota</taxon>
        <taxon>Cytophagia</taxon>
        <taxon>Cytophagales</taxon>
        <taxon>Fulvivirgaceae</taxon>
        <taxon>Fulvivirga</taxon>
    </lineage>
</organism>
<reference evidence="1 2" key="1">
    <citation type="submission" date="2019-02" db="EMBL/GenBank/DDBJ databases">
        <authorList>
            <person name="Goldberg S.R."/>
            <person name="Haltli B.A."/>
            <person name="Correa H."/>
            <person name="Russell K.G."/>
        </authorList>
    </citation>
    <scope>NUCLEOTIDE SEQUENCE [LARGE SCALE GENOMIC DNA]</scope>
    <source>
        <strain evidence="1 2">JCM 16186</strain>
    </source>
</reference>
<proteinExistence type="predicted"/>
<evidence type="ECO:0000313" key="1">
    <source>
        <dbReference type="EMBL" id="MTI26882.1"/>
    </source>
</evidence>
<evidence type="ECO:0000313" key="2">
    <source>
        <dbReference type="Proteomes" id="UP000798808"/>
    </source>
</evidence>
<dbReference type="Proteomes" id="UP000798808">
    <property type="component" value="Unassembled WGS sequence"/>
</dbReference>
<accession>A0ABW9RRS5</accession>
<evidence type="ECO:0008006" key="3">
    <source>
        <dbReference type="Google" id="ProtNLM"/>
    </source>
</evidence>
<protein>
    <recommendedName>
        <fullName evidence="3">SMI1/KNR4 family protein</fullName>
    </recommendedName>
</protein>
<dbReference type="EMBL" id="SMLW01000603">
    <property type="protein sequence ID" value="MTI26882.1"/>
    <property type="molecule type" value="Genomic_DNA"/>
</dbReference>
<sequence>MITNERILAEIKARKQKTLEIIEATELPEELKPVLEQFHGQNVDELVSLMAKELLPNFSFEEYGEVQYMGFEWYYDGRSFPEALGYFGESCEPAPDASHLPVGSDTHEAREDFEVGSELSGVLCGDCGYIDVNLVYGPLYNVLCEEGDNHVELEGDEAPDLLENLYTLRLYEIVHLAMQKLEASENMVKKNMKTPFYLFLNNHDWSPFLVYAMG</sequence>
<comment type="caution">
    <text evidence="1">The sequence shown here is derived from an EMBL/GenBank/DDBJ whole genome shotgun (WGS) entry which is preliminary data.</text>
</comment>